<evidence type="ECO:0000256" key="1">
    <source>
        <dbReference type="ARBA" id="ARBA00001947"/>
    </source>
</evidence>
<evidence type="ECO:0000256" key="3">
    <source>
        <dbReference type="ARBA" id="ARBA00022723"/>
    </source>
</evidence>
<keyword evidence="6" id="KW-0482">Metalloprotease</keyword>
<dbReference type="PIRSF" id="PIRSF005785">
    <property type="entry name" value="Zn-prot_arch"/>
    <property type="match status" value="1"/>
</dbReference>
<evidence type="ECO:0008006" key="9">
    <source>
        <dbReference type="Google" id="ProtNLM"/>
    </source>
</evidence>
<dbReference type="EMBL" id="LIZX01000097">
    <property type="protein sequence ID" value="KPJ65931.1"/>
    <property type="molecule type" value="Genomic_DNA"/>
</dbReference>
<keyword evidence="5" id="KW-0862">Zinc</keyword>
<dbReference type="InterPro" id="IPR012962">
    <property type="entry name" value="Pept_M54_archaemetzincn"/>
</dbReference>
<dbReference type="Gene3D" id="3.40.390.10">
    <property type="entry name" value="Collagenase (Catalytic Domain)"/>
    <property type="match status" value="1"/>
</dbReference>
<reference evidence="7 8" key="1">
    <citation type="journal article" date="2015" name="Microbiome">
        <title>Genomic resolution of linkages in carbon, nitrogen, and sulfur cycling among widespread estuary sediment bacteria.</title>
        <authorList>
            <person name="Baker B.J."/>
            <person name="Lazar C.S."/>
            <person name="Teske A.P."/>
            <person name="Dick G.J."/>
        </authorList>
    </citation>
    <scope>NUCLEOTIDE SEQUENCE [LARGE SCALE GENOMIC DNA]</scope>
    <source>
        <strain evidence="7">DG_54_3</strain>
    </source>
</reference>
<dbReference type="PANTHER" id="PTHR15910:SF1">
    <property type="entry name" value="ARCHAEMETZINCIN-2"/>
    <property type="match status" value="1"/>
</dbReference>
<dbReference type="InterPro" id="IPR012091">
    <property type="entry name" value="Pept_M54_archaemetzncn_arc/bac"/>
</dbReference>
<dbReference type="NCBIfam" id="NF033823">
    <property type="entry name" value="archmetzin"/>
    <property type="match status" value="1"/>
</dbReference>
<dbReference type="PANTHER" id="PTHR15910">
    <property type="entry name" value="ARCHAEMETZINCIN"/>
    <property type="match status" value="1"/>
</dbReference>
<organism evidence="7 8">
    <name type="scientific">candidate division WOR-1 bacterium DG_54_3</name>
    <dbReference type="NCBI Taxonomy" id="1703775"/>
    <lineage>
        <taxon>Bacteria</taxon>
        <taxon>Bacillati</taxon>
        <taxon>Saganbacteria</taxon>
    </lineage>
</organism>
<dbReference type="SUPFAM" id="SSF55486">
    <property type="entry name" value="Metalloproteases ('zincins'), catalytic domain"/>
    <property type="match status" value="1"/>
</dbReference>
<evidence type="ECO:0000256" key="4">
    <source>
        <dbReference type="ARBA" id="ARBA00022801"/>
    </source>
</evidence>
<dbReference type="Pfam" id="PF07998">
    <property type="entry name" value="Peptidase_M54"/>
    <property type="match status" value="1"/>
</dbReference>
<proteinExistence type="inferred from homology"/>
<sequence length="184" mass="21101">MDTNQQNICVVAISKLDPNLLEKLRVGLEKIFEQNLEVSQSPLDLEFAYDPKREQYYSSAILEKLTERRFGACERILGIVDVDLYVPDLNFVFGEADVVDNTAVISTKRLRPAYYGLPEDEKLFWERTLKEAVHELGHTYGLPHCPDSKCVMHFSNSLRDTDIKSSSFCQSCKKKFMSVIRLEG</sequence>
<dbReference type="Proteomes" id="UP000051861">
    <property type="component" value="Unassembled WGS sequence"/>
</dbReference>
<accession>A0A0S7XUS0</accession>
<comment type="caution">
    <text evidence="7">The sequence shown here is derived from an EMBL/GenBank/DDBJ whole genome shotgun (WGS) entry which is preliminary data.</text>
</comment>
<keyword evidence="3" id="KW-0479">Metal-binding</keyword>
<dbReference type="HAMAP" id="MF_01842">
    <property type="entry name" value="Archaemetzincin"/>
    <property type="match status" value="1"/>
</dbReference>
<dbReference type="InterPro" id="IPR024079">
    <property type="entry name" value="MetalloPept_cat_dom_sf"/>
</dbReference>
<protein>
    <recommendedName>
        <fullName evidence="9">Peptidase zinc-dependent</fullName>
    </recommendedName>
</protein>
<dbReference type="GO" id="GO:0006508">
    <property type="term" value="P:proteolysis"/>
    <property type="evidence" value="ECO:0007669"/>
    <property type="project" value="UniProtKB-KW"/>
</dbReference>
<evidence type="ECO:0000313" key="7">
    <source>
        <dbReference type="EMBL" id="KPJ65931.1"/>
    </source>
</evidence>
<dbReference type="AlphaFoldDB" id="A0A0S7XUS0"/>
<name>A0A0S7XUS0_UNCSA</name>
<evidence type="ECO:0000313" key="8">
    <source>
        <dbReference type="Proteomes" id="UP000051861"/>
    </source>
</evidence>
<dbReference type="GO" id="GO:0008270">
    <property type="term" value="F:zinc ion binding"/>
    <property type="evidence" value="ECO:0007669"/>
    <property type="project" value="InterPro"/>
</dbReference>
<dbReference type="GO" id="GO:0008237">
    <property type="term" value="F:metallopeptidase activity"/>
    <property type="evidence" value="ECO:0007669"/>
    <property type="project" value="UniProtKB-KW"/>
</dbReference>
<keyword evidence="2" id="KW-0645">Protease</keyword>
<evidence type="ECO:0000256" key="6">
    <source>
        <dbReference type="ARBA" id="ARBA00023049"/>
    </source>
</evidence>
<comment type="cofactor">
    <cofactor evidence="1">
        <name>Zn(2+)</name>
        <dbReference type="ChEBI" id="CHEBI:29105"/>
    </cofactor>
</comment>
<dbReference type="CDD" id="cd11375">
    <property type="entry name" value="Peptidase_M54"/>
    <property type="match status" value="1"/>
</dbReference>
<evidence type="ECO:0000256" key="2">
    <source>
        <dbReference type="ARBA" id="ARBA00022670"/>
    </source>
</evidence>
<evidence type="ECO:0000256" key="5">
    <source>
        <dbReference type="ARBA" id="ARBA00022833"/>
    </source>
</evidence>
<keyword evidence="4" id="KW-0378">Hydrolase</keyword>
<gene>
    <name evidence="7" type="ORF">AMJ44_09220</name>
</gene>